<reference evidence="2" key="1">
    <citation type="submission" date="2020-08" db="EMBL/GenBank/DDBJ databases">
        <title>Multicomponent nature underlies the extraordinary mechanical properties of spider dragline silk.</title>
        <authorList>
            <person name="Kono N."/>
            <person name="Nakamura H."/>
            <person name="Mori M."/>
            <person name="Yoshida Y."/>
            <person name="Ohtoshi R."/>
            <person name="Malay A.D."/>
            <person name="Moran D.A.P."/>
            <person name="Tomita M."/>
            <person name="Numata K."/>
            <person name="Arakawa K."/>
        </authorList>
    </citation>
    <scope>NUCLEOTIDE SEQUENCE</scope>
</reference>
<proteinExistence type="predicted"/>
<accession>A0A8X6MMW5</accession>
<protein>
    <submittedName>
        <fullName evidence="2">Uncharacterized protein</fullName>
    </submittedName>
</protein>
<evidence type="ECO:0000256" key="1">
    <source>
        <dbReference type="SAM" id="MobiDB-lite"/>
    </source>
</evidence>
<comment type="caution">
    <text evidence="2">The sequence shown here is derived from an EMBL/GenBank/DDBJ whole genome shotgun (WGS) entry which is preliminary data.</text>
</comment>
<dbReference type="EMBL" id="BMAW01095097">
    <property type="protein sequence ID" value="GFS68657.1"/>
    <property type="molecule type" value="Genomic_DNA"/>
</dbReference>
<name>A0A8X6MMW5_NEPPI</name>
<dbReference type="Proteomes" id="UP000887013">
    <property type="component" value="Unassembled WGS sequence"/>
</dbReference>
<sequence length="106" mass="11792">MNRQLAYRQKLKQDLQRKFRSRSRGFPAVLIQPEEAAKACFSDKTKDSGHGEGIPYAHLSNAPGDPDQRSTILNDPGPGRKVSVDPSTVYGRVLKIKYGKNCETGF</sequence>
<evidence type="ECO:0000313" key="2">
    <source>
        <dbReference type="EMBL" id="GFS68657.1"/>
    </source>
</evidence>
<evidence type="ECO:0000313" key="3">
    <source>
        <dbReference type="Proteomes" id="UP000887013"/>
    </source>
</evidence>
<gene>
    <name evidence="2" type="ORF">NPIL_584081</name>
</gene>
<feature type="region of interest" description="Disordered" evidence="1">
    <location>
        <begin position="42"/>
        <end position="85"/>
    </location>
</feature>
<organism evidence="2 3">
    <name type="scientific">Nephila pilipes</name>
    <name type="common">Giant wood spider</name>
    <name type="synonym">Nephila maculata</name>
    <dbReference type="NCBI Taxonomy" id="299642"/>
    <lineage>
        <taxon>Eukaryota</taxon>
        <taxon>Metazoa</taxon>
        <taxon>Ecdysozoa</taxon>
        <taxon>Arthropoda</taxon>
        <taxon>Chelicerata</taxon>
        <taxon>Arachnida</taxon>
        <taxon>Araneae</taxon>
        <taxon>Araneomorphae</taxon>
        <taxon>Entelegynae</taxon>
        <taxon>Araneoidea</taxon>
        <taxon>Nephilidae</taxon>
        <taxon>Nephila</taxon>
    </lineage>
</organism>
<keyword evidence="3" id="KW-1185">Reference proteome</keyword>
<dbReference type="AlphaFoldDB" id="A0A8X6MMW5"/>